<comment type="similarity">
    <text evidence="1">Belongs to the CbxX/CfxQ family.</text>
</comment>
<dbReference type="Pfam" id="PF00004">
    <property type="entry name" value="AAA"/>
    <property type="match status" value="1"/>
</dbReference>
<dbReference type="GO" id="GO:0005524">
    <property type="term" value="F:ATP binding"/>
    <property type="evidence" value="ECO:0007669"/>
    <property type="project" value="UniProtKB-KW"/>
</dbReference>
<dbReference type="InterPro" id="IPR003593">
    <property type="entry name" value="AAA+_ATPase"/>
</dbReference>
<dbReference type="Gene3D" id="1.10.8.60">
    <property type="match status" value="1"/>
</dbReference>
<dbReference type="FunFam" id="3.40.50.300:FF:000216">
    <property type="entry name" value="Type VII secretion ATPase EccA"/>
    <property type="match status" value="1"/>
</dbReference>
<reference evidence="5" key="1">
    <citation type="submission" date="2020-10" db="EMBL/GenBank/DDBJ databases">
        <authorList>
            <person name="Gilroy R."/>
        </authorList>
    </citation>
    <scope>NUCLEOTIDE SEQUENCE</scope>
    <source>
        <strain evidence="5">CHK184-25365</strain>
    </source>
</reference>
<dbReference type="SMART" id="SM00382">
    <property type="entry name" value="AAA"/>
    <property type="match status" value="1"/>
</dbReference>
<protein>
    <submittedName>
        <fullName evidence="5">AAA family ATPase</fullName>
    </submittedName>
</protein>
<gene>
    <name evidence="5" type="ORF">IAB36_04515</name>
</gene>
<keyword evidence="2" id="KW-0547">Nucleotide-binding</keyword>
<dbReference type="InterPro" id="IPR003959">
    <property type="entry name" value="ATPase_AAA_core"/>
</dbReference>
<reference evidence="5" key="2">
    <citation type="journal article" date="2021" name="PeerJ">
        <title>Extensive microbial diversity within the chicken gut microbiome revealed by metagenomics and culture.</title>
        <authorList>
            <person name="Gilroy R."/>
            <person name="Ravi A."/>
            <person name="Getino M."/>
            <person name="Pursley I."/>
            <person name="Horton D.L."/>
            <person name="Alikhan N.F."/>
            <person name="Baker D."/>
            <person name="Gharbi K."/>
            <person name="Hall N."/>
            <person name="Watson M."/>
            <person name="Adriaenssens E.M."/>
            <person name="Foster-Nyarko E."/>
            <person name="Jarju S."/>
            <person name="Secka A."/>
            <person name="Antonio M."/>
            <person name="Oren A."/>
            <person name="Chaudhuri R.R."/>
            <person name="La Ragione R."/>
            <person name="Hildebrand F."/>
            <person name="Pallen M.J."/>
        </authorList>
    </citation>
    <scope>NUCLEOTIDE SEQUENCE</scope>
    <source>
        <strain evidence="5">CHK184-25365</strain>
    </source>
</reference>
<dbReference type="InterPro" id="IPR041627">
    <property type="entry name" value="AAA_lid_6"/>
</dbReference>
<proteinExistence type="inferred from homology"/>
<dbReference type="PRINTS" id="PR00819">
    <property type="entry name" value="CBXCFQXSUPER"/>
</dbReference>
<dbReference type="SUPFAM" id="SSF52540">
    <property type="entry name" value="P-loop containing nucleoside triphosphate hydrolases"/>
    <property type="match status" value="1"/>
</dbReference>
<sequence>MLFYKLQARIPGVEIPQDRQERSGFAQELQPKQELFYQKQNRRMYFCICQWKKNQVVMAAISQENQDIASFGAAFLQSMDLPAQNIVSEEITFEILRSLLRAAERNDFLEDDHDLLCKFHLQELQLQYCRGDYTEILLQPDRTQAQLLQSAEKTLCQGTLVPEIQRIYQGTAHPQRGGHPVHYLIQTDDDAVQEEMLAILLTGLYHNRRIQSKRCCRIELENDRPLRFRDFSSLYQMCSGGTMIVRFTSQEEELGEFSSSGTDGVLELCRQIRQYKNQVLTVLCLPRRCEKSRRLFLENLDNLTLVELNEEMVFEDKAKDYLTQLARDRGFTADEELYRECAPGKGHLAADLNRIFSDWEAQKMKQEVYPQYARLSAANQQVQKQQPVGSAFQTLEEMVGLAQAKETIRQALDYFKAQKLFQSKGMTRRRPAMHMVFTGNPGTAKTTVARLFAQILKDNGLLPVGNLYELGRADLVGKYVGWTAPMVKEKFKQAKGSVLFIDEAYSLVDDRDGLYGDEAINTIVQEMENHREDLVVILAGYPDKMERFLQKNPGLRSRIAFHVPFADYTARELMEITQWMAQEQQLHLAEGVRDKLLNLFALALQQPDFGNGRFVRNLLEKARMKQAGRLVQMNADQVTPEEVSTLLPEDFAFPALTGTAPKRTIGFGG</sequence>
<evidence type="ECO:0000313" key="6">
    <source>
        <dbReference type="Proteomes" id="UP000886749"/>
    </source>
</evidence>
<dbReference type="EMBL" id="DVGY01000099">
    <property type="protein sequence ID" value="HIR41074.1"/>
    <property type="molecule type" value="Genomic_DNA"/>
</dbReference>
<keyword evidence="3" id="KW-0067">ATP-binding</keyword>
<dbReference type="Proteomes" id="UP000886749">
    <property type="component" value="Unassembled WGS sequence"/>
</dbReference>
<dbReference type="PANTHER" id="PTHR43392">
    <property type="entry name" value="AAA-TYPE ATPASE FAMILY PROTEIN / ANKYRIN REPEAT FAMILY PROTEIN"/>
    <property type="match status" value="1"/>
</dbReference>
<dbReference type="InterPro" id="IPR050773">
    <property type="entry name" value="CbxX/CfxQ_RuBisCO_ESX"/>
</dbReference>
<dbReference type="AlphaFoldDB" id="A0A9D1AJD4"/>
<feature type="domain" description="AAA+ ATPase" evidence="4">
    <location>
        <begin position="431"/>
        <end position="565"/>
    </location>
</feature>
<evidence type="ECO:0000313" key="5">
    <source>
        <dbReference type="EMBL" id="HIR41074.1"/>
    </source>
</evidence>
<name>A0A9D1AJD4_9FIRM</name>
<comment type="caution">
    <text evidence="5">The sequence shown here is derived from an EMBL/GenBank/DDBJ whole genome shotgun (WGS) entry which is preliminary data.</text>
</comment>
<dbReference type="GO" id="GO:0016887">
    <property type="term" value="F:ATP hydrolysis activity"/>
    <property type="evidence" value="ECO:0007669"/>
    <property type="project" value="InterPro"/>
</dbReference>
<evidence type="ECO:0000256" key="3">
    <source>
        <dbReference type="ARBA" id="ARBA00022840"/>
    </source>
</evidence>
<dbReference type="Gene3D" id="3.40.50.300">
    <property type="entry name" value="P-loop containing nucleotide triphosphate hydrolases"/>
    <property type="match status" value="1"/>
</dbReference>
<accession>A0A9D1AJD4</accession>
<dbReference type="InterPro" id="IPR027417">
    <property type="entry name" value="P-loop_NTPase"/>
</dbReference>
<dbReference type="InterPro" id="IPR000641">
    <property type="entry name" value="CbxX/CfxQ"/>
</dbReference>
<dbReference type="Pfam" id="PF17866">
    <property type="entry name" value="AAA_lid_6"/>
    <property type="match status" value="1"/>
</dbReference>
<organism evidence="5 6">
    <name type="scientific">Candidatus Egerieicola pullicola</name>
    <dbReference type="NCBI Taxonomy" id="2840775"/>
    <lineage>
        <taxon>Bacteria</taxon>
        <taxon>Bacillati</taxon>
        <taxon>Bacillota</taxon>
        <taxon>Clostridia</taxon>
        <taxon>Eubacteriales</taxon>
        <taxon>Oscillospiraceae</taxon>
        <taxon>Oscillospiraceae incertae sedis</taxon>
        <taxon>Candidatus Egerieicola</taxon>
    </lineage>
</organism>
<evidence type="ECO:0000259" key="4">
    <source>
        <dbReference type="SMART" id="SM00382"/>
    </source>
</evidence>
<evidence type="ECO:0000256" key="2">
    <source>
        <dbReference type="ARBA" id="ARBA00022741"/>
    </source>
</evidence>
<dbReference type="PANTHER" id="PTHR43392:SF2">
    <property type="entry name" value="AAA-TYPE ATPASE FAMILY PROTEIN _ ANKYRIN REPEAT FAMILY PROTEIN"/>
    <property type="match status" value="1"/>
</dbReference>
<evidence type="ECO:0000256" key="1">
    <source>
        <dbReference type="ARBA" id="ARBA00010378"/>
    </source>
</evidence>